<dbReference type="PATRIC" id="fig|68170.10.peg.474"/>
<keyword evidence="1" id="KW-1133">Transmembrane helix</keyword>
<organism evidence="2 3">
    <name type="scientific">Lentzea aerocolonigenes</name>
    <name type="common">Lechevalieria aerocolonigenes</name>
    <name type="synonym">Saccharothrix aerocolonigenes</name>
    <dbReference type="NCBI Taxonomy" id="68170"/>
    <lineage>
        <taxon>Bacteria</taxon>
        <taxon>Bacillati</taxon>
        <taxon>Actinomycetota</taxon>
        <taxon>Actinomycetes</taxon>
        <taxon>Pseudonocardiales</taxon>
        <taxon>Pseudonocardiaceae</taxon>
        <taxon>Lentzea</taxon>
    </lineage>
</organism>
<dbReference type="Proteomes" id="UP000033393">
    <property type="component" value="Unassembled WGS sequence"/>
</dbReference>
<gene>
    <name evidence="2" type="ORF">UK23_38865</name>
</gene>
<evidence type="ECO:0000313" key="2">
    <source>
        <dbReference type="EMBL" id="KJK42087.1"/>
    </source>
</evidence>
<sequence length="49" mass="5165">MWAIIGWLVAIWIVLAVVGAVVKGLFWLAVIGGLLLAGTAAYGAIKSRR</sequence>
<evidence type="ECO:0000313" key="3">
    <source>
        <dbReference type="Proteomes" id="UP000033393"/>
    </source>
</evidence>
<keyword evidence="3" id="KW-1185">Reference proteome</keyword>
<protein>
    <submittedName>
        <fullName evidence="2">Membrane protein</fullName>
    </submittedName>
</protein>
<dbReference type="EMBL" id="JYJG01000372">
    <property type="protein sequence ID" value="KJK42087.1"/>
    <property type="molecule type" value="Genomic_DNA"/>
</dbReference>
<accession>A0A0F0GJJ4</accession>
<dbReference type="RefSeq" id="WP_030465871.1">
    <property type="nucleotide sequence ID" value="NZ_BBOJ01000001.1"/>
</dbReference>
<name>A0A0F0GJJ4_LENAE</name>
<proteinExistence type="predicted"/>
<evidence type="ECO:0000256" key="1">
    <source>
        <dbReference type="SAM" id="Phobius"/>
    </source>
</evidence>
<reference evidence="2 3" key="1">
    <citation type="submission" date="2015-02" db="EMBL/GenBank/DDBJ databases">
        <authorList>
            <person name="Ju K.-S."/>
            <person name="Doroghazi J.R."/>
            <person name="Metcalf W."/>
        </authorList>
    </citation>
    <scope>NUCLEOTIDE SEQUENCE [LARGE SCALE GENOMIC DNA]</scope>
    <source>
        <strain evidence="2 3">NRRL B-16140</strain>
    </source>
</reference>
<dbReference type="AlphaFoldDB" id="A0A0F0GJJ4"/>
<comment type="caution">
    <text evidence="2">The sequence shown here is derived from an EMBL/GenBank/DDBJ whole genome shotgun (WGS) entry which is preliminary data.</text>
</comment>
<keyword evidence="1" id="KW-0472">Membrane</keyword>
<keyword evidence="1" id="KW-0812">Transmembrane</keyword>
<feature type="transmembrane region" description="Helical" evidence="1">
    <location>
        <begin position="26"/>
        <end position="45"/>
    </location>
</feature>